<evidence type="ECO:0000256" key="6">
    <source>
        <dbReference type="ARBA" id="ARBA00023263"/>
    </source>
</evidence>
<dbReference type="GO" id="GO:0009289">
    <property type="term" value="C:pilus"/>
    <property type="evidence" value="ECO:0007669"/>
    <property type="project" value="UniProtKB-SubCell"/>
</dbReference>
<keyword evidence="4" id="KW-0479">Metal-binding</keyword>
<keyword evidence="3" id="KW-1029">Fimbrium biogenesis</keyword>
<dbReference type="InterPro" id="IPR036465">
    <property type="entry name" value="vWFA_dom_sf"/>
</dbReference>
<keyword evidence="6" id="KW-0281">Fimbrium</keyword>
<evidence type="ECO:0000256" key="4">
    <source>
        <dbReference type="ARBA" id="ARBA00022723"/>
    </source>
</evidence>
<evidence type="ECO:0000256" key="7">
    <source>
        <dbReference type="SAM" id="MobiDB-lite"/>
    </source>
</evidence>
<comment type="similarity">
    <text evidence="2">Belongs to the PilY1 family.</text>
</comment>
<dbReference type="SUPFAM" id="SSF50998">
    <property type="entry name" value="Quinoprotein alcohol dehydrogenase-like"/>
    <property type="match status" value="1"/>
</dbReference>
<accession>A0A0S7WM82</accession>
<reference evidence="9 10" key="1">
    <citation type="journal article" date="2015" name="Microbiome">
        <title>Genomic resolution of linkages in carbon, nitrogen, and sulfur cycling among widespread estuary sediment bacteria.</title>
        <authorList>
            <person name="Baker B.J."/>
            <person name="Lazar C.S."/>
            <person name="Teske A.P."/>
            <person name="Dick G.J."/>
        </authorList>
    </citation>
    <scope>NUCLEOTIDE SEQUENCE [LARGE SCALE GENOMIC DNA]</scope>
    <source>
        <strain evidence="9">DG_26</strain>
    </source>
</reference>
<evidence type="ECO:0000256" key="3">
    <source>
        <dbReference type="ARBA" id="ARBA00022558"/>
    </source>
</evidence>
<proteinExistence type="inferred from homology"/>
<evidence type="ECO:0000313" key="9">
    <source>
        <dbReference type="EMBL" id="KPJ51001.1"/>
    </source>
</evidence>
<comment type="caution">
    <text evidence="9">The sequence shown here is derived from an EMBL/GenBank/DDBJ whole genome shotgun (WGS) entry which is preliminary data.</text>
</comment>
<evidence type="ECO:0000256" key="1">
    <source>
        <dbReference type="ARBA" id="ARBA00004561"/>
    </source>
</evidence>
<dbReference type="InterPro" id="IPR002035">
    <property type="entry name" value="VWF_A"/>
</dbReference>
<feature type="region of interest" description="Disordered" evidence="7">
    <location>
        <begin position="49"/>
        <end position="78"/>
    </location>
</feature>
<dbReference type="GO" id="GO:0046872">
    <property type="term" value="F:metal ion binding"/>
    <property type="evidence" value="ECO:0007669"/>
    <property type="project" value="UniProtKB-KW"/>
</dbReference>
<evidence type="ECO:0000256" key="2">
    <source>
        <dbReference type="ARBA" id="ARBA00008387"/>
    </source>
</evidence>
<dbReference type="SUPFAM" id="SSF53300">
    <property type="entry name" value="vWA-like"/>
    <property type="match status" value="1"/>
</dbReference>
<dbReference type="EMBL" id="LIZT01000008">
    <property type="protein sequence ID" value="KPJ51001.1"/>
    <property type="molecule type" value="Genomic_DNA"/>
</dbReference>
<dbReference type="AlphaFoldDB" id="A0A0S7WM82"/>
<dbReference type="Pfam" id="PF05567">
    <property type="entry name" value="T4P_PilY1"/>
    <property type="match status" value="1"/>
</dbReference>
<dbReference type="InterPro" id="IPR011047">
    <property type="entry name" value="Quinoprotein_ADH-like_sf"/>
</dbReference>
<gene>
    <name evidence="9" type="ORF">AMJ40_01230</name>
</gene>
<dbReference type="Proteomes" id="UP000051124">
    <property type="component" value="Unassembled WGS sequence"/>
</dbReference>
<protein>
    <recommendedName>
        <fullName evidence="8">VWFA domain-containing protein</fullName>
    </recommendedName>
</protein>
<sequence length="993" mass="111751">MWRRLALLLIAGAIPLGTLNSNDECIFVIAVRPDVLLILDTSGSMTYDTDPNHAGGGAGTGDDWGGPTHGDGSVNYPGHDTDGDGLANDSRAYKLKEALADVISGARLASNLGLMTFKFHQDGHSEPQWLDQYYYEDPMIEPLPEPITIIDTVEYGHVFRPRSRQCWNVKTEDYPGWQYDSTWTSVDTTYIWCDTLYDPPRLHYEGCGCMYGELLVAPSAPSSADSILMWMDHKEDHPWDLSNPSLINKELRFRDTRTPIGKTMGAALQYFRDERIPRDLAQECKRYFVILITDGDDNCGQPNPVPAAQALREVTVNGRVHDIQTYVLGVAIQNPNLDDIAEAGGTEHAYFASTSREMADALGDIMWDIRQKAFSFTAPEVIGLRGLRVGYSDRIYIATFIPSRYSIWEGHLKAYQLPKSGILPVDEYGYPTTEPLWDAGDLLRARDPSTRTIYTNETDGSLREVSTLSRDDFGVPTDEIKDSIISTLYGDQYADLGDIFHSTPVLISDPNLFYIDEGYYQFRLLMKTTRPWTVYAGANDAMVHAFSNETGEELWAFVPRDLLPKTQDMLDMHGYYVDGSPFASDVWFPDHKQDPEKTSDEWHTVLFFGEREGGTCYNALDITDPTAFQFLFNFTDSLMAYTWSEPRIYKLKILIEGQVRDRFHAFFGGGYWPDTMWDFNDPINTGVKGNGIYFLNIWDAATGEDPVPSCYVVTYDDADPELEHMQYPVAGSPCLGKTGETRAMFLGRYEYFYKDLLWIGDMKGQLWRVDMREPDPDNWTVTRLFVTNTNVPSIHRPIFLAPTTTLDEDGQRWVYFGTGNRADPCNATEDNCFYAVKDGDHGSYLTISDLKHLSPNDTYDPAEPYSGWYVRFSDYGHGVGEKVYSSPVIVADTLFFTTFQPDVTLDPCEFGSGIARLYRFHYITGGFAGDQPYEEIGAGIPQTPIVSTDMFGNTVLVISSGEGGITTIKGAPAEGKPKRTIWWRDIKGGPSRF</sequence>
<comment type="subcellular location">
    <subcellularLocation>
        <location evidence="1">Fimbrium</location>
    </subcellularLocation>
</comment>
<feature type="compositionally biased region" description="Gly residues" evidence="7">
    <location>
        <begin position="54"/>
        <end position="69"/>
    </location>
</feature>
<organism evidence="9 10">
    <name type="scientific">candidate division TA06 bacterium DG_26</name>
    <dbReference type="NCBI Taxonomy" id="1703771"/>
    <lineage>
        <taxon>Bacteria</taxon>
        <taxon>Bacteria division TA06</taxon>
    </lineage>
</organism>
<keyword evidence="5" id="KW-0106">Calcium</keyword>
<dbReference type="Gene3D" id="3.40.50.410">
    <property type="entry name" value="von Willebrand factor, type A domain"/>
    <property type="match status" value="1"/>
</dbReference>
<dbReference type="PROSITE" id="PS50234">
    <property type="entry name" value="VWFA"/>
    <property type="match status" value="1"/>
</dbReference>
<feature type="domain" description="VWFA" evidence="8">
    <location>
        <begin position="258"/>
        <end position="365"/>
    </location>
</feature>
<evidence type="ECO:0000313" key="10">
    <source>
        <dbReference type="Proteomes" id="UP000051124"/>
    </source>
</evidence>
<evidence type="ECO:0000259" key="8">
    <source>
        <dbReference type="PROSITE" id="PS50234"/>
    </source>
</evidence>
<dbReference type="InterPro" id="IPR008707">
    <property type="entry name" value="B-propeller_PilY1"/>
</dbReference>
<name>A0A0S7WM82_UNCT6</name>
<evidence type="ECO:0000256" key="5">
    <source>
        <dbReference type="ARBA" id="ARBA00022837"/>
    </source>
</evidence>